<dbReference type="RefSeq" id="WP_296946415.1">
    <property type="nucleotide sequence ID" value="NZ_LT599021.1"/>
</dbReference>
<keyword evidence="1" id="KW-0732">Signal</keyword>
<dbReference type="InterPro" id="IPR041033">
    <property type="entry name" value="SpaA_PFL_dom_1"/>
</dbReference>
<reference evidence="3" key="1">
    <citation type="submission" date="2016-04" db="EMBL/GenBank/DDBJ databases">
        <authorList>
            <person name="Evans L.H."/>
            <person name="Alamgir A."/>
            <person name="Owens N."/>
            <person name="Weber N.D."/>
            <person name="Virtaneva K."/>
            <person name="Barbian K."/>
            <person name="Babar A."/>
            <person name="Rosenke K."/>
        </authorList>
    </citation>
    <scope>NUCLEOTIDE SEQUENCE</scope>
    <source>
        <strain evidence="3">86-2</strain>
    </source>
</reference>
<evidence type="ECO:0000259" key="2">
    <source>
        <dbReference type="Pfam" id="PF17802"/>
    </source>
</evidence>
<evidence type="ECO:0000256" key="1">
    <source>
        <dbReference type="SAM" id="SignalP"/>
    </source>
</evidence>
<protein>
    <recommendedName>
        <fullName evidence="2">SpaA-like prealbumin fold domain-containing protein</fullName>
    </recommendedName>
</protein>
<feature type="signal peptide" evidence="1">
    <location>
        <begin position="1"/>
        <end position="21"/>
    </location>
</feature>
<name>A0A212IY10_9BACT</name>
<dbReference type="Pfam" id="PF17802">
    <property type="entry name" value="SpaA"/>
    <property type="match status" value="1"/>
</dbReference>
<feature type="chain" id="PRO_5013256416" description="SpaA-like prealbumin fold domain-containing protein" evidence="1">
    <location>
        <begin position="22"/>
        <end position="468"/>
    </location>
</feature>
<gene>
    <name evidence="3" type="ORF">KL86DYS2_10304</name>
</gene>
<dbReference type="EMBL" id="FLUL01000001">
    <property type="protein sequence ID" value="SBV92096.1"/>
    <property type="molecule type" value="Genomic_DNA"/>
</dbReference>
<dbReference type="Gene3D" id="2.60.40.10">
    <property type="entry name" value="Immunoglobulins"/>
    <property type="match status" value="1"/>
</dbReference>
<organism evidence="3">
    <name type="scientific">uncultured Dysgonomonas sp</name>
    <dbReference type="NCBI Taxonomy" id="206096"/>
    <lineage>
        <taxon>Bacteria</taxon>
        <taxon>Pseudomonadati</taxon>
        <taxon>Bacteroidota</taxon>
        <taxon>Bacteroidia</taxon>
        <taxon>Bacteroidales</taxon>
        <taxon>Dysgonomonadaceae</taxon>
        <taxon>Dysgonomonas</taxon>
        <taxon>environmental samples</taxon>
    </lineage>
</organism>
<proteinExistence type="predicted"/>
<dbReference type="AlphaFoldDB" id="A0A212IY10"/>
<accession>A0A212IY10</accession>
<dbReference type="InterPro" id="IPR013783">
    <property type="entry name" value="Ig-like_fold"/>
</dbReference>
<evidence type="ECO:0000313" key="3">
    <source>
        <dbReference type="EMBL" id="SBV92096.1"/>
    </source>
</evidence>
<sequence>MKNKLFVYTSILLFIALISKACNENQNETGTCLTISAKNINNKSLISGGQYQILNVNNQVVGTYTLTSGTMNITNLAIGKYVIEEISSPDNYDASQKRIEIILKYSCIEATFSYIDSKLKEIPEEQTLQFINYQGLINLGEYNAVRIGEYYWIDRNFTHTIKKGNGFENDVPITQNILNRYLERVRIDPQYYQLSNITNFEKYYGRYYSYPSIEYMNKYCFMADENGNKIEGWRLPFPADYRQLFAMSPFNTSHDATHTNLNERDVRFALSSMNGENPLAFNIYQGNNSPYKVYWFEKSTNIYGFNMMPGGARLNGNGRWCNGLRPNGGCYDDGLRGDIYHLFYTVYLSVQNINNTLGYVGIHDYITSKEYESYHYLNVRWCRPLTDIELGYKLYINKDKTDIKKLGLKDSPPEGYIELPRGYTRGFYVQYILKDPNTKLTVSDIINYAKSVQDNYIYENRNKLNVIL</sequence>
<feature type="domain" description="SpaA-like prealbumin fold" evidence="2">
    <location>
        <begin position="34"/>
        <end position="104"/>
    </location>
</feature>